<gene>
    <name evidence="10" type="primary">xylF</name>
    <name evidence="10" type="ORF">HGG79_10370</name>
</gene>
<dbReference type="GO" id="GO:0015753">
    <property type="term" value="P:D-xylose transmembrane transport"/>
    <property type="evidence" value="ECO:0007669"/>
    <property type="project" value="InterPro"/>
</dbReference>
<dbReference type="FunFam" id="3.40.50.2300:FF:000078">
    <property type="entry name" value="D-xylose ABC transporter substrate-binding protein"/>
    <property type="match status" value="1"/>
</dbReference>
<dbReference type="InterPro" id="IPR013456">
    <property type="entry name" value="XylF"/>
</dbReference>
<dbReference type="InterPro" id="IPR025997">
    <property type="entry name" value="SBP_2_dom"/>
</dbReference>
<evidence type="ECO:0000256" key="5">
    <source>
        <dbReference type="ARBA" id="ARBA00022764"/>
    </source>
</evidence>
<dbReference type="PROSITE" id="PS51257">
    <property type="entry name" value="PROKAR_LIPOPROTEIN"/>
    <property type="match status" value="1"/>
</dbReference>
<dbReference type="EMBL" id="JAAZWO010000011">
    <property type="protein sequence ID" value="MBC2398177.1"/>
    <property type="molecule type" value="Genomic_DNA"/>
</dbReference>
<feature type="domain" description="Periplasmic binding protein" evidence="9">
    <location>
        <begin position="56"/>
        <end position="301"/>
    </location>
</feature>
<dbReference type="NCBIfam" id="TIGR02634">
    <property type="entry name" value="xylF"/>
    <property type="match status" value="1"/>
</dbReference>
<proteinExistence type="predicted"/>
<dbReference type="AlphaFoldDB" id="A0A923E7W6"/>
<keyword evidence="5" id="KW-0574">Periplasm</keyword>
<name>A0A923E7W6_CLOTT</name>
<dbReference type="Pfam" id="PF13407">
    <property type="entry name" value="Peripla_BP_4"/>
    <property type="match status" value="1"/>
</dbReference>
<dbReference type="Proteomes" id="UP000563151">
    <property type="component" value="Unassembled WGS sequence"/>
</dbReference>
<keyword evidence="11" id="KW-1185">Reference proteome</keyword>
<keyword evidence="3" id="KW-0762">Sugar transport</keyword>
<evidence type="ECO:0000256" key="6">
    <source>
        <dbReference type="ARBA" id="ARBA00054884"/>
    </source>
</evidence>
<evidence type="ECO:0000256" key="3">
    <source>
        <dbReference type="ARBA" id="ARBA00022597"/>
    </source>
</evidence>
<dbReference type="PANTHER" id="PTHR30036">
    <property type="entry name" value="D-XYLOSE-BINDING PERIPLASMIC PROTEIN"/>
    <property type="match status" value="1"/>
</dbReference>
<comment type="function">
    <text evidence="6">Involved in the high-affinity D-xylose membrane transport system. Binds with high affinity to xylose.</text>
</comment>
<accession>A0A923E7W6</accession>
<dbReference type="PANTHER" id="PTHR30036:SF1">
    <property type="entry name" value="D-XYLOSE-BINDING PERIPLASMIC PROTEIN"/>
    <property type="match status" value="1"/>
</dbReference>
<dbReference type="GO" id="GO:0048029">
    <property type="term" value="F:monosaccharide binding"/>
    <property type="evidence" value="ECO:0007669"/>
    <property type="project" value="InterPro"/>
</dbReference>
<evidence type="ECO:0000256" key="4">
    <source>
        <dbReference type="ARBA" id="ARBA00022729"/>
    </source>
</evidence>
<organism evidence="10 11">
    <name type="scientific">Clostridium tetanomorphum</name>
    <dbReference type="NCBI Taxonomy" id="1553"/>
    <lineage>
        <taxon>Bacteria</taxon>
        <taxon>Bacillati</taxon>
        <taxon>Bacillota</taxon>
        <taxon>Clostridia</taxon>
        <taxon>Eubacteriales</taxon>
        <taxon>Clostridiaceae</taxon>
        <taxon>Clostridium</taxon>
    </lineage>
</organism>
<evidence type="ECO:0000259" key="9">
    <source>
        <dbReference type="Pfam" id="PF13407"/>
    </source>
</evidence>
<dbReference type="InterPro" id="IPR050555">
    <property type="entry name" value="Bact_Solute-Bind_Prot2"/>
</dbReference>
<dbReference type="Gene3D" id="3.40.50.2300">
    <property type="match status" value="2"/>
</dbReference>
<dbReference type="CDD" id="cd19991">
    <property type="entry name" value="PBP1_ABC_xylose_binding"/>
    <property type="match status" value="1"/>
</dbReference>
<reference evidence="10 11" key="1">
    <citation type="submission" date="2020-04" db="EMBL/GenBank/DDBJ databases">
        <title>Genomic insights into acetone-butanol-ethanol (ABE) fermentation by sequencing solventogenic clostridia strains.</title>
        <authorList>
            <person name="Brown S."/>
        </authorList>
    </citation>
    <scope>NUCLEOTIDE SEQUENCE [LARGE SCALE GENOMIC DNA]</scope>
    <source>
        <strain evidence="10 11">DJ011</strain>
    </source>
</reference>
<protein>
    <recommendedName>
        <fullName evidence="7">D-xylose-binding periplasmic protein</fullName>
    </recommendedName>
</protein>
<evidence type="ECO:0000313" key="10">
    <source>
        <dbReference type="EMBL" id="MBC2398177.1"/>
    </source>
</evidence>
<comment type="subcellular location">
    <subcellularLocation>
        <location evidence="1">Periplasm</location>
    </subcellularLocation>
</comment>
<evidence type="ECO:0000313" key="11">
    <source>
        <dbReference type="Proteomes" id="UP000563151"/>
    </source>
</evidence>
<dbReference type="SUPFAM" id="SSF53822">
    <property type="entry name" value="Periplasmic binding protein-like I"/>
    <property type="match status" value="1"/>
</dbReference>
<feature type="signal peptide" evidence="8">
    <location>
        <begin position="1"/>
        <end position="21"/>
    </location>
</feature>
<evidence type="ECO:0000256" key="7">
    <source>
        <dbReference type="ARBA" id="ARBA00071234"/>
    </source>
</evidence>
<feature type="chain" id="PRO_5038360166" description="D-xylose-binding periplasmic protein" evidence="8">
    <location>
        <begin position="22"/>
        <end position="349"/>
    </location>
</feature>
<sequence>MKSKKLFKVITFALVTVMTAAALVGCSGKKETTAKKDSKKSIKIGMSIDDLRLERWQHDRDLFTAKAKELGADVLVQSANGDDQTQYSQAENLISQGIDVLVVIPHNGEAMGAIVEEAHKNGVKVLAYDRLLTNCDVDYYISFDNVKVGELQAEALVKQVPKGNYFLMGGSPTDNNAKLFRKGQMNVLKPLIDKNQIKVIGDQWAKDWLPEEALKIMENALTANNNKINAVVASNDSTAGGAIQALAAQKLDGKVAISGQDADAAACQRIVEGKQTMTVYKPIKTLATNAAEMAVKMAKDEEVETNGVTNNGKKDVKSKLLIPIAVTKDNMKETIIKDGFHTTEEVYKK</sequence>
<dbReference type="RefSeq" id="WP_035145583.1">
    <property type="nucleotide sequence ID" value="NZ_JAAZWO010000011.1"/>
</dbReference>
<keyword evidence="2" id="KW-0813">Transport</keyword>
<evidence type="ECO:0000256" key="8">
    <source>
        <dbReference type="SAM" id="SignalP"/>
    </source>
</evidence>
<comment type="caution">
    <text evidence="10">The sequence shown here is derived from an EMBL/GenBank/DDBJ whole genome shotgun (WGS) entry which is preliminary data.</text>
</comment>
<dbReference type="NCBIfam" id="NF007680">
    <property type="entry name" value="PRK10355.1"/>
    <property type="match status" value="1"/>
</dbReference>
<evidence type="ECO:0000256" key="2">
    <source>
        <dbReference type="ARBA" id="ARBA00022448"/>
    </source>
</evidence>
<dbReference type="GO" id="GO:0030288">
    <property type="term" value="C:outer membrane-bounded periplasmic space"/>
    <property type="evidence" value="ECO:0007669"/>
    <property type="project" value="TreeGrafter"/>
</dbReference>
<evidence type="ECO:0000256" key="1">
    <source>
        <dbReference type="ARBA" id="ARBA00004418"/>
    </source>
</evidence>
<dbReference type="InterPro" id="IPR028082">
    <property type="entry name" value="Peripla_BP_I"/>
</dbReference>
<keyword evidence="4 8" id="KW-0732">Signal</keyword>